<dbReference type="Pfam" id="PF06664">
    <property type="entry name" value="WLS-like_TM"/>
    <property type="match status" value="1"/>
</dbReference>
<evidence type="ECO:0008006" key="10">
    <source>
        <dbReference type="Google" id="ProtNLM"/>
    </source>
</evidence>
<accession>A0AAV8WZD4</accession>
<evidence type="ECO:0000256" key="5">
    <source>
        <dbReference type="SAM" id="Phobius"/>
    </source>
</evidence>
<evidence type="ECO:0000256" key="4">
    <source>
        <dbReference type="ARBA" id="ARBA00023136"/>
    </source>
</evidence>
<dbReference type="Pfam" id="PF14291">
    <property type="entry name" value="DUF4371"/>
    <property type="match status" value="1"/>
</dbReference>
<sequence>FKTYNPGFTQIEIWFRFIFLTFTFIVTCWFQHCLRKYPLHDWSIEQKWMSILLPWLMAYDNPIFPMSFLINSWIPGMIDAFAQATFLCALLLFWLCIYHGLRQNDRHFLTFYMPKLFVVAMLWFPAVILSTWQRVNELQDPTYNHTVDTYNFSKKKTEDEGDVTDEISSTIQDEHEVEVSCTALPELLNPENVTNEKLPTKYDIGLYVKHSHITDLELYDIFQNIWTPSSSSNFEPQIIGNKKRTFQISWLQRFNWLAYSEVCKGTLCKVCVLFLCKSGVGKDSHEQPKTLVSLPFKNWKSALESFEKHSKKIYHKEACILAENFMRVTEGQQKDVHLLLQNRTLLRYRIRGGDLNLQDHIINANANATYISSDIQKELISIIASHVQSLIVKKIEKSKFYSVLADETADISRIEQLSLCIRYVDEDEDSMKLREDFLTFVPVHDLTGAALASTLKETLVSLGLNLNNLRGQGYDGASAMRGSFRGVQSIIREAYPTAVYTHCASHCLNLCLSDASKVTSIRNAFGTISEVCTFFRRSAKWSNILKNRLKVLKEELNKNVTTLIKYCETRWVERHASVSLFADAFSCIVLALEDIQAQDNDNDDQGKAQSLHLAICRFSFIISLKISERMLRLTYKLSQYLQSTGIDLCIGLDSIKEILTIVENIRCNAESD</sequence>
<dbReference type="InterPro" id="IPR012337">
    <property type="entry name" value="RNaseH-like_sf"/>
</dbReference>
<feature type="domain" description="DUF4371" evidence="7">
    <location>
        <begin position="358"/>
        <end position="486"/>
    </location>
</feature>
<name>A0AAV8WZD4_9CUCU</name>
<dbReference type="InterPro" id="IPR040416">
    <property type="entry name" value="TMEM181"/>
</dbReference>
<evidence type="ECO:0000256" key="1">
    <source>
        <dbReference type="ARBA" id="ARBA00004141"/>
    </source>
</evidence>
<dbReference type="PANTHER" id="PTHR31918">
    <property type="entry name" value="TRANSMEMBRANE PROTEIN 181"/>
    <property type="match status" value="1"/>
</dbReference>
<keyword evidence="9" id="KW-1185">Reference proteome</keyword>
<protein>
    <recommendedName>
        <fullName evidence="10">DUF4371 domain-containing protein</fullName>
    </recommendedName>
</protein>
<dbReference type="GO" id="GO:0016020">
    <property type="term" value="C:membrane"/>
    <property type="evidence" value="ECO:0007669"/>
    <property type="project" value="UniProtKB-SubCell"/>
</dbReference>
<comment type="caution">
    <text evidence="8">The sequence shown here is derived from an EMBL/GenBank/DDBJ whole genome shotgun (WGS) entry which is preliminary data.</text>
</comment>
<evidence type="ECO:0000313" key="8">
    <source>
        <dbReference type="EMBL" id="KAJ8932078.1"/>
    </source>
</evidence>
<comment type="subcellular location">
    <subcellularLocation>
        <location evidence="1">Membrane</location>
        <topology evidence="1">Multi-pass membrane protein</topology>
    </subcellularLocation>
</comment>
<dbReference type="PANTHER" id="PTHR31918:SF1">
    <property type="entry name" value="TRANSMEMBRANE PROTEIN 181"/>
    <property type="match status" value="1"/>
</dbReference>
<feature type="transmembrane region" description="Helical" evidence="5">
    <location>
        <begin position="13"/>
        <end position="30"/>
    </location>
</feature>
<organism evidence="8 9">
    <name type="scientific">Rhamnusium bicolor</name>
    <dbReference type="NCBI Taxonomy" id="1586634"/>
    <lineage>
        <taxon>Eukaryota</taxon>
        <taxon>Metazoa</taxon>
        <taxon>Ecdysozoa</taxon>
        <taxon>Arthropoda</taxon>
        <taxon>Hexapoda</taxon>
        <taxon>Insecta</taxon>
        <taxon>Pterygota</taxon>
        <taxon>Neoptera</taxon>
        <taxon>Endopterygota</taxon>
        <taxon>Coleoptera</taxon>
        <taxon>Polyphaga</taxon>
        <taxon>Cucujiformia</taxon>
        <taxon>Chrysomeloidea</taxon>
        <taxon>Cerambycidae</taxon>
        <taxon>Lepturinae</taxon>
        <taxon>Rhagiini</taxon>
        <taxon>Rhamnusium</taxon>
    </lineage>
</organism>
<feature type="transmembrane region" description="Helical" evidence="5">
    <location>
        <begin position="113"/>
        <end position="132"/>
    </location>
</feature>
<keyword evidence="4 5" id="KW-0472">Membrane</keyword>
<dbReference type="SUPFAM" id="SSF53098">
    <property type="entry name" value="Ribonuclease H-like"/>
    <property type="match status" value="1"/>
</dbReference>
<dbReference type="GO" id="GO:0015643">
    <property type="term" value="F:toxic substance binding"/>
    <property type="evidence" value="ECO:0007669"/>
    <property type="project" value="InterPro"/>
</dbReference>
<evidence type="ECO:0000259" key="6">
    <source>
        <dbReference type="Pfam" id="PF06664"/>
    </source>
</evidence>
<keyword evidence="3 5" id="KW-1133">Transmembrane helix</keyword>
<evidence type="ECO:0000259" key="7">
    <source>
        <dbReference type="Pfam" id="PF14291"/>
    </source>
</evidence>
<dbReference type="InterPro" id="IPR047843">
    <property type="entry name" value="WLS-like_TM"/>
</dbReference>
<dbReference type="AlphaFoldDB" id="A0AAV8WZD4"/>
<evidence type="ECO:0000256" key="2">
    <source>
        <dbReference type="ARBA" id="ARBA00022692"/>
    </source>
</evidence>
<dbReference type="EMBL" id="JANEYF010004138">
    <property type="protein sequence ID" value="KAJ8932078.1"/>
    <property type="molecule type" value="Genomic_DNA"/>
</dbReference>
<feature type="domain" description="Wntless-like transmembrane" evidence="6">
    <location>
        <begin position="5"/>
        <end position="148"/>
    </location>
</feature>
<dbReference type="InterPro" id="IPR025398">
    <property type="entry name" value="DUF4371"/>
</dbReference>
<keyword evidence="2 5" id="KW-0812">Transmembrane</keyword>
<evidence type="ECO:0000313" key="9">
    <source>
        <dbReference type="Proteomes" id="UP001162156"/>
    </source>
</evidence>
<evidence type="ECO:0000256" key="3">
    <source>
        <dbReference type="ARBA" id="ARBA00022989"/>
    </source>
</evidence>
<reference evidence="8" key="1">
    <citation type="journal article" date="2023" name="Insect Mol. Biol.">
        <title>Genome sequencing provides insights into the evolution of gene families encoding plant cell wall-degrading enzymes in longhorned beetles.</title>
        <authorList>
            <person name="Shin N.R."/>
            <person name="Okamura Y."/>
            <person name="Kirsch R."/>
            <person name="Pauchet Y."/>
        </authorList>
    </citation>
    <scope>NUCLEOTIDE SEQUENCE</scope>
    <source>
        <strain evidence="8">RBIC_L_NR</strain>
    </source>
</reference>
<gene>
    <name evidence="8" type="ORF">NQ314_014961</name>
</gene>
<feature type="transmembrane region" description="Helical" evidence="5">
    <location>
        <begin position="80"/>
        <end position="101"/>
    </location>
</feature>
<proteinExistence type="predicted"/>
<feature type="non-terminal residue" evidence="8">
    <location>
        <position position="1"/>
    </location>
</feature>
<dbReference type="Proteomes" id="UP001162156">
    <property type="component" value="Unassembled WGS sequence"/>
</dbReference>